<dbReference type="EMBL" id="BPLQ01000329">
    <property type="protein sequence ID" value="GIX70030.1"/>
    <property type="molecule type" value="Genomic_DNA"/>
</dbReference>
<proteinExistence type="predicted"/>
<organism evidence="1 2">
    <name type="scientific">Caerostris darwini</name>
    <dbReference type="NCBI Taxonomy" id="1538125"/>
    <lineage>
        <taxon>Eukaryota</taxon>
        <taxon>Metazoa</taxon>
        <taxon>Ecdysozoa</taxon>
        <taxon>Arthropoda</taxon>
        <taxon>Chelicerata</taxon>
        <taxon>Arachnida</taxon>
        <taxon>Araneae</taxon>
        <taxon>Araneomorphae</taxon>
        <taxon>Entelegynae</taxon>
        <taxon>Araneoidea</taxon>
        <taxon>Araneidae</taxon>
        <taxon>Caerostris</taxon>
    </lineage>
</organism>
<dbReference type="Proteomes" id="UP001054837">
    <property type="component" value="Unassembled WGS sequence"/>
</dbReference>
<protein>
    <submittedName>
        <fullName evidence="1">Uncharacterized protein</fullName>
    </submittedName>
</protein>
<evidence type="ECO:0000313" key="1">
    <source>
        <dbReference type="EMBL" id="GIX70030.1"/>
    </source>
</evidence>
<name>A0AAV4MCL9_9ARAC</name>
<gene>
    <name evidence="1" type="ORF">CDAR_573781</name>
</gene>
<sequence>MSERVFAPYKKNALKVSTCKPTVGGLDDSISLDGKDTNWSLSIMSGMSRRSFPIAAHLKFLSWSSSRRSKRLDFREFFFFSRDLGRDAKGDHDLCTCLVLGQTSEPSPEWNDAQKVAPPVRVKVDLV</sequence>
<keyword evidence="2" id="KW-1185">Reference proteome</keyword>
<accession>A0AAV4MCL9</accession>
<reference evidence="1 2" key="1">
    <citation type="submission" date="2021-06" db="EMBL/GenBank/DDBJ databases">
        <title>Caerostris darwini draft genome.</title>
        <authorList>
            <person name="Kono N."/>
            <person name="Arakawa K."/>
        </authorList>
    </citation>
    <scope>NUCLEOTIDE SEQUENCE [LARGE SCALE GENOMIC DNA]</scope>
</reference>
<comment type="caution">
    <text evidence="1">The sequence shown here is derived from an EMBL/GenBank/DDBJ whole genome shotgun (WGS) entry which is preliminary data.</text>
</comment>
<dbReference type="AlphaFoldDB" id="A0AAV4MCL9"/>
<evidence type="ECO:0000313" key="2">
    <source>
        <dbReference type="Proteomes" id="UP001054837"/>
    </source>
</evidence>